<dbReference type="AlphaFoldDB" id="A0A2S6AD18"/>
<reference evidence="4 5" key="1">
    <citation type="submission" date="2018-02" db="EMBL/GenBank/DDBJ databases">
        <title>8 Nocardia nova and 1 Nocardia cyriacigeorgica strain used for evolution to TMP-SMX.</title>
        <authorList>
            <person name="Mehta H."/>
            <person name="Weng J."/>
            <person name="Shamoo Y."/>
        </authorList>
    </citation>
    <scope>NUCLEOTIDE SEQUENCE [LARGE SCALE GENOMIC DNA]</scope>
    <source>
        <strain evidence="4 5">BAA2227</strain>
    </source>
</reference>
<evidence type="ECO:0000256" key="2">
    <source>
        <dbReference type="ARBA" id="ARBA00023163"/>
    </source>
</evidence>
<evidence type="ECO:0000259" key="3">
    <source>
        <dbReference type="PROSITE" id="PS50921"/>
    </source>
</evidence>
<dbReference type="EMBL" id="PSZD01000002">
    <property type="protein sequence ID" value="PPJ31994.1"/>
    <property type="molecule type" value="Genomic_DNA"/>
</dbReference>
<sequence>MVGSQEVPVDERSGGRLEAAVAAIGRPRRADDWGYQVCVACRDVLTGVDSVAVALHSAGAVVEVIGYSDSVAEQIEDVEMVLGEGPGFTAFTTGDTVRARAGTKDFERWPMYANEVARLGLCAVVALPLRVGGIRIGALDLYRCEPGDVPARAEIDATLLADLISYTLLEGLVARAPGAVPIATTHRDVNMATGVVAARMGIPLDEAFLRLRAFAFATNSPLLDVARSVLERRVDLDGASE</sequence>
<dbReference type="SMART" id="SM01012">
    <property type="entry name" value="ANTAR"/>
    <property type="match status" value="1"/>
</dbReference>
<keyword evidence="5" id="KW-1185">Reference proteome</keyword>
<dbReference type="Pfam" id="PF01590">
    <property type="entry name" value="GAF"/>
    <property type="match status" value="1"/>
</dbReference>
<accession>A0A2S6AD18</accession>
<name>A0A2S6AD18_9NOCA</name>
<dbReference type="Gene3D" id="3.30.450.40">
    <property type="match status" value="1"/>
</dbReference>
<evidence type="ECO:0000313" key="5">
    <source>
        <dbReference type="Proteomes" id="UP000238356"/>
    </source>
</evidence>
<keyword evidence="1" id="KW-0805">Transcription regulation</keyword>
<dbReference type="InterPro" id="IPR005561">
    <property type="entry name" value="ANTAR"/>
</dbReference>
<dbReference type="GO" id="GO:0003723">
    <property type="term" value="F:RNA binding"/>
    <property type="evidence" value="ECO:0007669"/>
    <property type="project" value="InterPro"/>
</dbReference>
<feature type="domain" description="ANTAR" evidence="3">
    <location>
        <begin position="169"/>
        <end position="230"/>
    </location>
</feature>
<gene>
    <name evidence="4" type="ORF">C5F51_03845</name>
</gene>
<dbReference type="InterPro" id="IPR029016">
    <property type="entry name" value="GAF-like_dom_sf"/>
</dbReference>
<dbReference type="SUPFAM" id="SSF55781">
    <property type="entry name" value="GAF domain-like"/>
    <property type="match status" value="1"/>
</dbReference>
<dbReference type="Gene3D" id="1.10.10.10">
    <property type="entry name" value="Winged helix-like DNA-binding domain superfamily/Winged helix DNA-binding domain"/>
    <property type="match status" value="1"/>
</dbReference>
<dbReference type="InterPro" id="IPR003018">
    <property type="entry name" value="GAF"/>
</dbReference>
<evidence type="ECO:0000256" key="1">
    <source>
        <dbReference type="ARBA" id="ARBA00023015"/>
    </source>
</evidence>
<organism evidence="4 5">
    <name type="scientific">Nocardia nova</name>
    <dbReference type="NCBI Taxonomy" id="37330"/>
    <lineage>
        <taxon>Bacteria</taxon>
        <taxon>Bacillati</taxon>
        <taxon>Actinomycetota</taxon>
        <taxon>Actinomycetes</taxon>
        <taxon>Mycobacteriales</taxon>
        <taxon>Nocardiaceae</taxon>
        <taxon>Nocardia</taxon>
    </lineage>
</organism>
<proteinExistence type="predicted"/>
<dbReference type="InterPro" id="IPR036388">
    <property type="entry name" value="WH-like_DNA-bd_sf"/>
</dbReference>
<evidence type="ECO:0000313" key="4">
    <source>
        <dbReference type="EMBL" id="PPJ31994.1"/>
    </source>
</evidence>
<keyword evidence="2" id="KW-0804">Transcription</keyword>
<dbReference type="Pfam" id="PF03861">
    <property type="entry name" value="ANTAR"/>
    <property type="match status" value="1"/>
</dbReference>
<protein>
    <recommendedName>
        <fullName evidence="3">ANTAR domain-containing protein</fullName>
    </recommendedName>
</protein>
<dbReference type="Proteomes" id="UP000238356">
    <property type="component" value="Unassembled WGS sequence"/>
</dbReference>
<dbReference type="PROSITE" id="PS50921">
    <property type="entry name" value="ANTAR"/>
    <property type="match status" value="1"/>
</dbReference>
<comment type="caution">
    <text evidence="4">The sequence shown here is derived from an EMBL/GenBank/DDBJ whole genome shotgun (WGS) entry which is preliminary data.</text>
</comment>